<feature type="repeat" description="TPR" evidence="3">
    <location>
        <begin position="314"/>
        <end position="347"/>
    </location>
</feature>
<dbReference type="PANTHER" id="PTHR44943">
    <property type="entry name" value="CELLULOSE SYNTHASE OPERON PROTEIN C"/>
    <property type="match status" value="1"/>
</dbReference>
<dbReference type="InterPro" id="IPR021314">
    <property type="entry name" value="DUF2911"/>
</dbReference>
<dbReference type="PROSITE" id="PS50293">
    <property type="entry name" value="TPR_REGION"/>
    <property type="match status" value="2"/>
</dbReference>
<evidence type="ECO:0000256" key="1">
    <source>
        <dbReference type="ARBA" id="ARBA00022737"/>
    </source>
</evidence>
<feature type="repeat" description="TPR" evidence="3">
    <location>
        <begin position="280"/>
        <end position="313"/>
    </location>
</feature>
<organism evidence="5 6">
    <name type="scientific">Psychroserpens algicola</name>
    <dbReference type="NCBI Taxonomy" id="1719034"/>
    <lineage>
        <taxon>Bacteria</taxon>
        <taxon>Pseudomonadati</taxon>
        <taxon>Bacteroidota</taxon>
        <taxon>Flavobacteriia</taxon>
        <taxon>Flavobacteriales</taxon>
        <taxon>Flavobacteriaceae</taxon>
        <taxon>Psychroserpens</taxon>
    </lineage>
</organism>
<dbReference type="Proteomes" id="UP001203687">
    <property type="component" value="Unassembled WGS sequence"/>
</dbReference>
<name>A0ABT0H5R1_9FLAO</name>
<dbReference type="PANTHER" id="PTHR44943:SF4">
    <property type="entry name" value="TPR REPEAT-CONTAINING PROTEIN MJ0798"/>
    <property type="match status" value="1"/>
</dbReference>
<dbReference type="SMART" id="SM00028">
    <property type="entry name" value="TPR"/>
    <property type="match status" value="2"/>
</dbReference>
<dbReference type="SUPFAM" id="SSF48452">
    <property type="entry name" value="TPR-like"/>
    <property type="match status" value="1"/>
</dbReference>
<dbReference type="InterPro" id="IPR051685">
    <property type="entry name" value="Ycf3/AcsC/BcsC/TPR_MFPF"/>
</dbReference>
<feature type="chain" id="PRO_5047489559" evidence="4">
    <location>
        <begin position="24"/>
        <end position="363"/>
    </location>
</feature>
<accession>A0ABT0H5R1</accession>
<evidence type="ECO:0000256" key="4">
    <source>
        <dbReference type="SAM" id="SignalP"/>
    </source>
</evidence>
<keyword evidence="6" id="KW-1185">Reference proteome</keyword>
<comment type="caution">
    <text evidence="5">The sequence shown here is derived from an EMBL/GenBank/DDBJ whole genome shotgun (WGS) entry which is preliminary data.</text>
</comment>
<dbReference type="PROSITE" id="PS50005">
    <property type="entry name" value="TPR"/>
    <property type="match status" value="2"/>
</dbReference>
<keyword evidence="1" id="KW-0677">Repeat</keyword>
<dbReference type="InterPro" id="IPR019734">
    <property type="entry name" value="TPR_rpt"/>
</dbReference>
<evidence type="ECO:0000256" key="2">
    <source>
        <dbReference type="ARBA" id="ARBA00022803"/>
    </source>
</evidence>
<dbReference type="Gene3D" id="1.25.40.10">
    <property type="entry name" value="Tetratricopeptide repeat domain"/>
    <property type="match status" value="1"/>
</dbReference>
<sequence>MKKKTITKLVMCLLLCFSVSTFAQLNTPRGSQQATVVQRIGVSDVSITYSRPSVKEREIWGKVVPYGMNNLGFGTSTAAPWRAGANENTTITFSHDAKVEGKPIKAGTYGLHLEVKADGTATLILSKDADAWGSYFYNENNDALRATINTVSVPHHELLTFEFNNVQANSATASLVWEKKAFPFEVSFDVTEIVLQDFRKTSKGQAGFQRQNWEQAASYALNNGGNLDEALTWIDKAIAGQFFSQKTFNNLAIKAQILNKQGKSDEFAAIMSEAASMANANQLNALGYQMLGIKDYDKALMYFKKAVSLDPENPNVYDSLGEAYKMMGNKKEAIKNFKKSLSLNPPANVKANSEKHLRELGAL</sequence>
<dbReference type="Pfam" id="PF11138">
    <property type="entry name" value="DUF2911"/>
    <property type="match status" value="1"/>
</dbReference>
<dbReference type="EMBL" id="JALPQF010000003">
    <property type="protein sequence ID" value="MCK8479713.1"/>
    <property type="molecule type" value="Genomic_DNA"/>
</dbReference>
<feature type="signal peptide" evidence="4">
    <location>
        <begin position="1"/>
        <end position="23"/>
    </location>
</feature>
<evidence type="ECO:0000256" key="3">
    <source>
        <dbReference type="PROSITE-ProRule" id="PRU00339"/>
    </source>
</evidence>
<proteinExistence type="predicted"/>
<keyword evidence="4" id="KW-0732">Signal</keyword>
<dbReference type="InterPro" id="IPR011990">
    <property type="entry name" value="TPR-like_helical_dom_sf"/>
</dbReference>
<evidence type="ECO:0000313" key="6">
    <source>
        <dbReference type="Proteomes" id="UP001203687"/>
    </source>
</evidence>
<keyword evidence="2 3" id="KW-0802">TPR repeat</keyword>
<dbReference type="RefSeq" id="WP_248411977.1">
    <property type="nucleotide sequence ID" value="NZ_JALPQF010000003.1"/>
</dbReference>
<gene>
    <name evidence="5" type="ORF">MUY34_03725</name>
</gene>
<protein>
    <submittedName>
        <fullName evidence="5">DUF2911 domain-containing protein</fullName>
    </submittedName>
</protein>
<reference evidence="5" key="1">
    <citation type="submission" date="2022-04" db="EMBL/GenBank/DDBJ databases">
        <authorList>
            <person name="Ren T."/>
        </authorList>
    </citation>
    <scope>NUCLEOTIDE SEQUENCE</scope>
    <source>
        <strain evidence="5">F63249</strain>
    </source>
</reference>
<evidence type="ECO:0000313" key="5">
    <source>
        <dbReference type="EMBL" id="MCK8479713.1"/>
    </source>
</evidence>
<dbReference type="Pfam" id="PF13414">
    <property type="entry name" value="TPR_11"/>
    <property type="match status" value="1"/>
</dbReference>